<dbReference type="PATRIC" id="fig|862908.3.peg.1033"/>
<dbReference type="PANTHER" id="PTHR35936:SF25">
    <property type="entry name" value="ABC TRANSPORTER SUBSTRATE-BINDING PROTEIN"/>
    <property type="match status" value="1"/>
</dbReference>
<reference evidence="4" key="1">
    <citation type="journal article" date="2013" name="ISME J.">
        <title>A small predatory core genome in the divergent marine Bacteriovorax marinus SJ and the terrestrial Bdellovibrio bacteriovorus.</title>
        <authorList>
            <person name="Crossman L.C."/>
            <person name="Chen H."/>
            <person name="Cerdeno-Tarraga A.M."/>
            <person name="Brooks K."/>
            <person name="Quail M.A."/>
            <person name="Pineiro S.A."/>
            <person name="Hobley L."/>
            <person name="Sockett R.E."/>
            <person name="Bentley S.D."/>
            <person name="Parkhill J."/>
            <person name="Williams H.N."/>
            <person name="Stine O.C."/>
        </authorList>
    </citation>
    <scope>NUCLEOTIDE SEQUENCE [LARGE SCALE GENOMIC DNA]</scope>
    <source>
        <strain evidence="4">ATCC BAA-682 / DSM 15412 / SJ</strain>
    </source>
</reference>
<sequence>MIKNVFIIFLFLLSLVVQARQVVKVGGYEFPPFVIVKNNIPTGMTLDLIETINQSQSNYKFEFVLTTAKNRYRDFNSKKYDMIFFENIIWGWQEEPIQPSQVILNGGEVFIARVEKGRDQSFFDSLKGKTIYGINGFHYKFANFVSNKGYLEKYFGMKLGNSHEENIMSVLKSDTESMAIVTESFLNLFLNKNPELRERILQSKKFDQIYRHTILLRKDVSPSLNELNSLITKMKSEGILNQIWKKYGIEK</sequence>
<dbReference type="Pfam" id="PF00497">
    <property type="entry name" value="SBP_bac_3"/>
    <property type="match status" value="1"/>
</dbReference>
<dbReference type="AlphaFoldDB" id="E1WYB8"/>
<dbReference type="KEGG" id="bmx:BMS_1085"/>
<evidence type="ECO:0000256" key="1">
    <source>
        <dbReference type="ARBA" id="ARBA00022729"/>
    </source>
</evidence>
<dbReference type="RefSeq" id="WP_014243750.1">
    <property type="nucleotide sequence ID" value="NC_016620.1"/>
</dbReference>
<proteinExistence type="predicted"/>
<organism evidence="3 4">
    <name type="scientific">Halobacteriovorax marinus (strain ATCC BAA-682 / DSM 15412 / SJ)</name>
    <name type="common">Bacteriovorax marinus</name>
    <dbReference type="NCBI Taxonomy" id="862908"/>
    <lineage>
        <taxon>Bacteria</taxon>
        <taxon>Pseudomonadati</taxon>
        <taxon>Bdellovibrionota</taxon>
        <taxon>Bacteriovoracia</taxon>
        <taxon>Bacteriovoracales</taxon>
        <taxon>Halobacteriovoraceae</taxon>
        <taxon>Halobacteriovorax</taxon>
    </lineage>
</organism>
<gene>
    <name evidence="3" type="ordered locus">BMS_1085</name>
</gene>
<protein>
    <submittedName>
        <fullName evidence="3">Exported protein</fullName>
    </submittedName>
</protein>
<dbReference type="EMBL" id="FQ312005">
    <property type="protein sequence ID" value="CBW25966.1"/>
    <property type="molecule type" value="Genomic_DNA"/>
</dbReference>
<dbReference type="SUPFAM" id="SSF53850">
    <property type="entry name" value="Periplasmic binding protein-like II"/>
    <property type="match status" value="1"/>
</dbReference>
<evidence type="ECO:0000313" key="4">
    <source>
        <dbReference type="Proteomes" id="UP000008963"/>
    </source>
</evidence>
<dbReference type="eggNOG" id="COG0834">
    <property type="taxonomic scope" value="Bacteria"/>
</dbReference>
<dbReference type="STRING" id="862908.BMS_1085"/>
<dbReference type="SMART" id="SM00062">
    <property type="entry name" value="PBPb"/>
    <property type="match status" value="1"/>
</dbReference>
<dbReference type="OrthoDB" id="5296604at2"/>
<evidence type="ECO:0000259" key="2">
    <source>
        <dbReference type="SMART" id="SM00062"/>
    </source>
</evidence>
<dbReference type="HOGENOM" id="CLU_087937_0_0_7"/>
<dbReference type="InterPro" id="IPR001638">
    <property type="entry name" value="Solute-binding_3/MltF_N"/>
</dbReference>
<evidence type="ECO:0000313" key="3">
    <source>
        <dbReference type="EMBL" id="CBW25966.1"/>
    </source>
</evidence>
<feature type="domain" description="Solute-binding protein family 3/N-terminal" evidence="2">
    <location>
        <begin position="22"/>
        <end position="251"/>
    </location>
</feature>
<name>E1WYB8_HALMS</name>
<dbReference type="Gene3D" id="3.40.190.10">
    <property type="entry name" value="Periplasmic binding protein-like II"/>
    <property type="match status" value="2"/>
</dbReference>
<dbReference type="PANTHER" id="PTHR35936">
    <property type="entry name" value="MEMBRANE-BOUND LYTIC MUREIN TRANSGLYCOSYLASE F"/>
    <property type="match status" value="1"/>
</dbReference>
<dbReference type="Proteomes" id="UP000008963">
    <property type="component" value="Chromosome"/>
</dbReference>
<keyword evidence="4" id="KW-1185">Reference proteome</keyword>
<keyword evidence="1" id="KW-0732">Signal</keyword>
<accession>E1WYB8</accession>